<feature type="domain" description="Penicillin-binding protein transpeptidase" evidence="4">
    <location>
        <begin position="247"/>
        <end position="556"/>
    </location>
</feature>
<organism evidence="6 7">
    <name type="scientific">Mumia zhuanghuii</name>
    <dbReference type="NCBI Taxonomy" id="2585211"/>
    <lineage>
        <taxon>Bacteria</taxon>
        <taxon>Bacillati</taxon>
        <taxon>Actinomycetota</taxon>
        <taxon>Actinomycetes</taxon>
        <taxon>Propionibacteriales</taxon>
        <taxon>Nocardioidaceae</taxon>
        <taxon>Mumia</taxon>
    </lineage>
</organism>
<comment type="similarity">
    <text evidence="2">Belongs to the transpeptidase family.</text>
</comment>
<dbReference type="AlphaFoldDB" id="A0A5Q6RZE2"/>
<dbReference type="Proteomes" id="UP000307768">
    <property type="component" value="Unassembled WGS sequence"/>
</dbReference>
<comment type="subcellular location">
    <subcellularLocation>
        <location evidence="1">Membrane</location>
    </subcellularLocation>
</comment>
<protein>
    <submittedName>
        <fullName evidence="6">Penicillin-binding protein 2</fullName>
    </submittedName>
</protein>
<dbReference type="SUPFAM" id="SSF56519">
    <property type="entry name" value="Penicillin binding protein dimerisation domain"/>
    <property type="match status" value="1"/>
</dbReference>
<evidence type="ECO:0000256" key="1">
    <source>
        <dbReference type="ARBA" id="ARBA00004370"/>
    </source>
</evidence>
<evidence type="ECO:0000259" key="4">
    <source>
        <dbReference type="Pfam" id="PF00905"/>
    </source>
</evidence>
<dbReference type="InterPro" id="IPR036138">
    <property type="entry name" value="PBP_dimer_sf"/>
</dbReference>
<proteinExistence type="inferred from homology"/>
<evidence type="ECO:0000256" key="2">
    <source>
        <dbReference type="ARBA" id="ARBA00007171"/>
    </source>
</evidence>
<dbReference type="GO" id="GO:0008658">
    <property type="term" value="F:penicillin binding"/>
    <property type="evidence" value="ECO:0007669"/>
    <property type="project" value="InterPro"/>
</dbReference>
<feature type="domain" description="Penicillin-binding protein dimerisation" evidence="5">
    <location>
        <begin position="52"/>
        <end position="201"/>
    </location>
</feature>
<keyword evidence="3" id="KW-0472">Membrane</keyword>
<dbReference type="GO" id="GO:0005886">
    <property type="term" value="C:plasma membrane"/>
    <property type="evidence" value="ECO:0007669"/>
    <property type="project" value="TreeGrafter"/>
</dbReference>
<dbReference type="GO" id="GO:0071555">
    <property type="term" value="P:cell wall organization"/>
    <property type="evidence" value="ECO:0007669"/>
    <property type="project" value="TreeGrafter"/>
</dbReference>
<reference evidence="6 7" key="1">
    <citation type="submission" date="2019-09" db="EMBL/GenBank/DDBJ databases">
        <title>Mumia zhuanghuii sp. nov. isolated from the intestinal contents of plateau pika (Ochotona curzoniae) in the Qinghai-Tibet plateau of China.</title>
        <authorList>
            <person name="Tian Z."/>
        </authorList>
    </citation>
    <scope>NUCLEOTIDE SEQUENCE [LARGE SCALE GENOMIC DNA]</scope>
    <source>
        <strain evidence="7">350</strain>
    </source>
</reference>
<dbReference type="Pfam" id="PF03717">
    <property type="entry name" value="PBP_dimer"/>
    <property type="match status" value="1"/>
</dbReference>
<sequence length="578" mass="61771">MSAHRNRARFCFVVVATLLLVFAGRLIQIQGVDPNAYAAKALAASTELTVLHADRGQILDRDGEPLATSMDARAIIADPKQTAENAPAIARILASELDVDYFDAVDKLRREDSRFVYVAREVPSYQADRVLAKLSEADIRTGVDTERDAVRTYPGGTLGATLIGLVSGETGKGTSGLEGAFDDELSGVDGEASYGATVKGVRIPLARQTTKEPVPGADVVTTIDRDLQWYADKRLAAAVRKSRSDWGVAVTVDLQTMQVLQLSQLPTFDAQDRSTVTPAAMNNRAVQNVYEPGSVQKVVTMAALADAGLVTPTTRVKIPSELTLDGFTISDWWDHGRLRLTAAGVIAKSSNLGTIALAQQMDDDTFHDYLSKFGFGQQTGVGLSSESRGILSPADRWSAAQKATISFGQGISVTALQEVAAVAAIANGGRYEAPRLVTEVRQADGTTEQVEPAATREVVSPEAAKMVTTMMESVTDPDGSAYGVRIPGYRIAGKTGTAWRVNPDTGRYVRGENTVSFIGFAPAEKPRFLTYVVLDNPRGGGSGSGTAGPVFRDIMQQSLQRYGIAPSGARAPRTPLEW</sequence>
<dbReference type="InterPro" id="IPR005311">
    <property type="entry name" value="PBP_dimer"/>
</dbReference>
<dbReference type="PANTHER" id="PTHR30627:SF1">
    <property type="entry name" value="PEPTIDOGLYCAN D,D-TRANSPEPTIDASE FTSI"/>
    <property type="match status" value="1"/>
</dbReference>
<dbReference type="Gene3D" id="3.90.1310.10">
    <property type="entry name" value="Penicillin-binding protein 2a (Domain 2)"/>
    <property type="match status" value="1"/>
</dbReference>
<dbReference type="OrthoDB" id="9789078at2"/>
<dbReference type="SUPFAM" id="SSF56601">
    <property type="entry name" value="beta-lactamase/transpeptidase-like"/>
    <property type="match status" value="1"/>
</dbReference>
<dbReference type="PANTHER" id="PTHR30627">
    <property type="entry name" value="PEPTIDOGLYCAN D,D-TRANSPEPTIDASE"/>
    <property type="match status" value="1"/>
</dbReference>
<dbReference type="InterPro" id="IPR001460">
    <property type="entry name" value="PCN-bd_Tpept"/>
</dbReference>
<accession>A0A5Q6RZE2</accession>
<evidence type="ECO:0000256" key="3">
    <source>
        <dbReference type="ARBA" id="ARBA00023136"/>
    </source>
</evidence>
<dbReference type="EMBL" id="VDFQ02000002">
    <property type="protein sequence ID" value="KAA1423478.1"/>
    <property type="molecule type" value="Genomic_DNA"/>
</dbReference>
<dbReference type="Gene3D" id="3.40.710.10">
    <property type="entry name" value="DD-peptidase/beta-lactamase superfamily"/>
    <property type="match status" value="1"/>
</dbReference>
<dbReference type="InterPro" id="IPR012338">
    <property type="entry name" value="Beta-lactam/transpept-like"/>
</dbReference>
<name>A0A5Q6RZE2_9ACTN</name>
<dbReference type="Gene3D" id="3.30.450.330">
    <property type="match status" value="1"/>
</dbReference>
<dbReference type="InterPro" id="IPR050515">
    <property type="entry name" value="Beta-lactam/transpept"/>
</dbReference>
<evidence type="ECO:0000259" key="5">
    <source>
        <dbReference type="Pfam" id="PF03717"/>
    </source>
</evidence>
<comment type="caution">
    <text evidence="6">The sequence shown here is derived from an EMBL/GenBank/DDBJ whole genome shotgun (WGS) entry which is preliminary data.</text>
</comment>
<dbReference type="Pfam" id="PF00905">
    <property type="entry name" value="Transpeptidase"/>
    <property type="match status" value="1"/>
</dbReference>
<evidence type="ECO:0000313" key="6">
    <source>
        <dbReference type="EMBL" id="KAA1423478.1"/>
    </source>
</evidence>
<dbReference type="RefSeq" id="WP_149768997.1">
    <property type="nucleotide sequence ID" value="NZ_VDFQ02000002.1"/>
</dbReference>
<evidence type="ECO:0000313" key="7">
    <source>
        <dbReference type="Proteomes" id="UP000307768"/>
    </source>
</evidence>
<gene>
    <name evidence="6" type="ORF">FE697_007700</name>
</gene>